<keyword evidence="4 7" id="KW-0560">Oxidoreductase</keyword>
<dbReference type="Gene3D" id="1.10.630.10">
    <property type="entry name" value="Cytochrome P450"/>
    <property type="match status" value="1"/>
</dbReference>
<dbReference type="InterPro" id="IPR050196">
    <property type="entry name" value="Cytochrome_P450_Monoox"/>
</dbReference>
<keyword evidence="3 7" id="KW-0479">Metal-binding</keyword>
<dbReference type="InterPro" id="IPR001128">
    <property type="entry name" value="Cyt_P450"/>
</dbReference>
<dbReference type="EMBL" id="BRYB01000178">
    <property type="protein sequence ID" value="GMI24643.1"/>
    <property type="molecule type" value="Genomic_DNA"/>
</dbReference>
<feature type="chain" id="PRO_5045284524" description="Cytochrome P450" evidence="8">
    <location>
        <begin position="20"/>
        <end position="620"/>
    </location>
</feature>
<dbReference type="PANTHER" id="PTHR24291">
    <property type="entry name" value="CYTOCHROME P450 FAMILY 4"/>
    <property type="match status" value="1"/>
</dbReference>
<accession>A0ABQ6MEL9</accession>
<dbReference type="InterPro" id="IPR002401">
    <property type="entry name" value="Cyt_P450_E_grp-I"/>
</dbReference>
<evidence type="ECO:0000256" key="7">
    <source>
        <dbReference type="RuleBase" id="RU000461"/>
    </source>
</evidence>
<evidence type="ECO:0000313" key="10">
    <source>
        <dbReference type="Proteomes" id="UP001165060"/>
    </source>
</evidence>
<organism evidence="9 10">
    <name type="scientific">Tetraparma gracilis</name>
    <dbReference type="NCBI Taxonomy" id="2962635"/>
    <lineage>
        <taxon>Eukaryota</taxon>
        <taxon>Sar</taxon>
        <taxon>Stramenopiles</taxon>
        <taxon>Ochrophyta</taxon>
        <taxon>Bolidophyceae</taxon>
        <taxon>Parmales</taxon>
        <taxon>Triparmaceae</taxon>
        <taxon>Tetraparma</taxon>
    </lineage>
</organism>
<evidence type="ECO:0000256" key="1">
    <source>
        <dbReference type="ARBA" id="ARBA00010617"/>
    </source>
</evidence>
<keyword evidence="6 7" id="KW-0503">Monooxygenase</keyword>
<dbReference type="SUPFAM" id="SSF48264">
    <property type="entry name" value="Cytochrome P450"/>
    <property type="match status" value="1"/>
</dbReference>
<keyword evidence="5 7" id="KW-0408">Iron</keyword>
<evidence type="ECO:0000256" key="2">
    <source>
        <dbReference type="ARBA" id="ARBA00022617"/>
    </source>
</evidence>
<sequence>MRFATLLLGLLLGLPCCVPFLAPAPAVPIRTLSRLRAGPEPAPAAGLPWWWDAVWKLPALKPGPPSSTAGTPVTFADSANVFKTNIEQLYGGFPSLDGAPMAEGALDDLAEGTMFVGLQRYFTENGSPYKLCFGPKSFLVISDPTQMKHILKDNNEKYDKGVLAEILEPIMGNGLIPADPVTWAVRKRAIAPGFHKKWLNHMVGLFAYCNKPLFRSLDGIVEGGGGRVNMEEKFNSVALDIIGKSVFNYEFDSVTKESPVIKAVYSALVEAEHRSMTPAPYWDIPLANQVVPRLRKFNADLALLDNVLDELIDKAKTTRQVDDLEELENRDYANVKDPSLLRFLVDMRDADLDAKQLRDDLMTMLIAGHETTAQVLTWALFELTRNPEQLAKVQAEIDEVLGDRDPTMEDLMSLEYTRLVIAETLRMYPEPPLLIRRCRTEDVLPRGHVDNVENGTVIRGMDLFLSVYNLHRSPLYWEHPDTFDPSRFTRRFENKDVEGWKGFDPAVWAGRLYPNEAAADYAFLPFGGGARRCIGDQFAFMEATVTLAMVLRRYEFDFAGVETPGEEGGTYAEHPASLVHPVGMRTGATIHTRKGLHMTARKRVGTGAATVEAVSAGAVA</sequence>
<keyword evidence="8" id="KW-0732">Signal</keyword>
<evidence type="ECO:0000313" key="9">
    <source>
        <dbReference type="EMBL" id="GMI24643.1"/>
    </source>
</evidence>
<evidence type="ECO:0000256" key="5">
    <source>
        <dbReference type="ARBA" id="ARBA00023004"/>
    </source>
</evidence>
<reference evidence="9 10" key="1">
    <citation type="journal article" date="2023" name="Commun. Biol.">
        <title>Genome analysis of Parmales, the sister group of diatoms, reveals the evolutionary specialization of diatoms from phago-mixotrophs to photoautotrophs.</title>
        <authorList>
            <person name="Ban H."/>
            <person name="Sato S."/>
            <person name="Yoshikawa S."/>
            <person name="Yamada K."/>
            <person name="Nakamura Y."/>
            <person name="Ichinomiya M."/>
            <person name="Sato N."/>
            <person name="Blanc-Mathieu R."/>
            <person name="Endo H."/>
            <person name="Kuwata A."/>
            <person name="Ogata H."/>
        </authorList>
    </citation>
    <scope>NUCLEOTIDE SEQUENCE [LARGE SCALE GENOMIC DNA]</scope>
</reference>
<dbReference type="CDD" id="cd11046">
    <property type="entry name" value="CYP97"/>
    <property type="match status" value="1"/>
</dbReference>
<gene>
    <name evidence="9" type="ORF">TeGR_g14870</name>
</gene>
<dbReference type="InterPro" id="IPR017972">
    <property type="entry name" value="Cyt_P450_CS"/>
</dbReference>
<evidence type="ECO:0008006" key="11">
    <source>
        <dbReference type="Google" id="ProtNLM"/>
    </source>
</evidence>
<dbReference type="PRINTS" id="PR00385">
    <property type="entry name" value="P450"/>
</dbReference>
<evidence type="ECO:0000256" key="4">
    <source>
        <dbReference type="ARBA" id="ARBA00023002"/>
    </source>
</evidence>
<name>A0ABQ6MEL9_9STRA</name>
<proteinExistence type="inferred from homology"/>
<dbReference type="InterPro" id="IPR036396">
    <property type="entry name" value="Cyt_P450_sf"/>
</dbReference>
<protein>
    <recommendedName>
        <fullName evidence="11">Cytochrome P450</fullName>
    </recommendedName>
</protein>
<keyword evidence="10" id="KW-1185">Reference proteome</keyword>
<dbReference type="Proteomes" id="UP001165060">
    <property type="component" value="Unassembled WGS sequence"/>
</dbReference>
<comment type="caution">
    <text evidence="9">The sequence shown here is derived from an EMBL/GenBank/DDBJ whole genome shotgun (WGS) entry which is preliminary data.</text>
</comment>
<evidence type="ECO:0000256" key="6">
    <source>
        <dbReference type="ARBA" id="ARBA00023033"/>
    </source>
</evidence>
<comment type="similarity">
    <text evidence="1 7">Belongs to the cytochrome P450 family.</text>
</comment>
<keyword evidence="2 7" id="KW-0349">Heme</keyword>
<evidence type="ECO:0000256" key="8">
    <source>
        <dbReference type="SAM" id="SignalP"/>
    </source>
</evidence>
<feature type="signal peptide" evidence="8">
    <location>
        <begin position="1"/>
        <end position="19"/>
    </location>
</feature>
<dbReference type="Pfam" id="PF00067">
    <property type="entry name" value="p450"/>
    <property type="match status" value="1"/>
</dbReference>
<dbReference type="PROSITE" id="PS00086">
    <property type="entry name" value="CYTOCHROME_P450"/>
    <property type="match status" value="1"/>
</dbReference>
<dbReference type="PANTHER" id="PTHR24291:SF50">
    <property type="entry name" value="BIFUNCTIONAL ALBAFLAVENONE MONOOXYGENASE_TERPENE SYNTHASE"/>
    <property type="match status" value="1"/>
</dbReference>
<dbReference type="PRINTS" id="PR00463">
    <property type="entry name" value="EP450I"/>
</dbReference>
<evidence type="ECO:0000256" key="3">
    <source>
        <dbReference type="ARBA" id="ARBA00022723"/>
    </source>
</evidence>